<evidence type="ECO:0000313" key="1">
    <source>
        <dbReference type="EMBL" id="SEJ59090.1"/>
    </source>
</evidence>
<protein>
    <submittedName>
        <fullName evidence="1">Uncharacterized protein</fullName>
    </submittedName>
</protein>
<keyword evidence="2" id="KW-1185">Reference proteome</keyword>
<name>A0A1H7AB36_9FIRM</name>
<evidence type="ECO:0000313" key="2">
    <source>
        <dbReference type="Proteomes" id="UP000199662"/>
    </source>
</evidence>
<accession>A0A1H7AB36</accession>
<dbReference type="AlphaFoldDB" id="A0A1H7AB36"/>
<proteinExistence type="predicted"/>
<organism evidence="1 2">
    <name type="scientific">Propionispira arboris</name>
    <dbReference type="NCBI Taxonomy" id="84035"/>
    <lineage>
        <taxon>Bacteria</taxon>
        <taxon>Bacillati</taxon>
        <taxon>Bacillota</taxon>
        <taxon>Negativicutes</taxon>
        <taxon>Selenomonadales</taxon>
        <taxon>Selenomonadaceae</taxon>
        <taxon>Propionispira</taxon>
    </lineage>
</organism>
<dbReference type="STRING" id="84035.SAMN05660742_11136"/>
<dbReference type="EMBL" id="FNZK01000011">
    <property type="protein sequence ID" value="SEJ59090.1"/>
    <property type="molecule type" value="Genomic_DNA"/>
</dbReference>
<gene>
    <name evidence="1" type="ORF">SAMN05660742_11136</name>
</gene>
<reference evidence="1 2" key="1">
    <citation type="submission" date="2016-10" db="EMBL/GenBank/DDBJ databases">
        <authorList>
            <person name="de Groot N.N."/>
        </authorList>
    </citation>
    <scope>NUCLEOTIDE SEQUENCE [LARGE SCALE GENOMIC DNA]</scope>
    <source>
        <strain evidence="1 2">DSM 2179</strain>
    </source>
</reference>
<sequence>MFRVPEGKRGEKFLKLNIAVAGSNTMNAEEVLDAVRLILGNLVRDAMLVITKEITDANMADLFICATTQAEELAKRVPSNKIIVLDLQPTSQFFVEVARIPVGQTVYVFNSNSKYAKRLVESCHRVGIREVEFILLGYEELSEQKVAASLRNAKYIIGIAKQVGETILLSPPYADFLRTDVHIIGIHRVASMQSACLLIQWSAAYFQQTVTRQVAMLTTKLRQAVVQNQANDEIGDLSCIANELERLLTESNQLIFTMHDAVMKSFANQISPHITMVDYYKKSAHSKTTDPDGSSNREIVETLENISSLNEKYLRLSKKLSAIK</sequence>
<dbReference type="Proteomes" id="UP000199662">
    <property type="component" value="Unassembled WGS sequence"/>
</dbReference>